<evidence type="ECO:0000259" key="5">
    <source>
        <dbReference type="Pfam" id="PF00248"/>
    </source>
</evidence>
<protein>
    <submittedName>
        <fullName evidence="6">NADP-dependent oxidoreductase domain-containing protein</fullName>
    </submittedName>
</protein>
<dbReference type="GO" id="GO:0016616">
    <property type="term" value="F:oxidoreductase activity, acting on the CH-OH group of donors, NAD or NADP as acceptor"/>
    <property type="evidence" value="ECO:0007669"/>
    <property type="project" value="UniProtKB-ARBA"/>
</dbReference>
<evidence type="ECO:0000313" key="7">
    <source>
        <dbReference type="Proteomes" id="UP001209540"/>
    </source>
</evidence>
<sequence length="317" mass="35697">MATDIPNYKLTSGYDFPAIGYGTFGGPNAPSEVYEGTKHALAAGYRHIDTAYIYETEEAVGKAIRESGIDRKDLFITTKLFQTFHEPQHVRPALERSLKLLGLDYVDLYLMHWPFAWKFHGYEFKDLSYKDANGRRELIDVSIVDTYRAMEELVKAGLVKSIGVSNFTIPMLEQISKECEIPPAVNQVEIHPSLPQEELLAYAKKQNIILTAYSPLGNPGHRGKPVMLDHPAVLNAAKKYNTTPVQILLNWGVSRGYSVIPKSVTPERIKANLTLIPLEKEDIEEITKIGREHPVRVCDPVRMHGPDHDIFNEANKA</sequence>
<reference evidence="6" key="2">
    <citation type="submission" date="2023-02" db="EMBL/GenBank/DDBJ databases">
        <authorList>
            <consortium name="DOE Joint Genome Institute"/>
            <person name="Mondo S.J."/>
            <person name="Chang Y."/>
            <person name="Wang Y."/>
            <person name="Ahrendt S."/>
            <person name="Andreopoulos W."/>
            <person name="Barry K."/>
            <person name="Beard J."/>
            <person name="Benny G.L."/>
            <person name="Blankenship S."/>
            <person name="Bonito G."/>
            <person name="Cuomo C."/>
            <person name="Desiro A."/>
            <person name="Gervers K.A."/>
            <person name="Hundley H."/>
            <person name="Kuo A."/>
            <person name="LaButti K."/>
            <person name="Lang B.F."/>
            <person name="Lipzen A."/>
            <person name="O'Donnell K."/>
            <person name="Pangilinan J."/>
            <person name="Reynolds N."/>
            <person name="Sandor L."/>
            <person name="Smith M.W."/>
            <person name="Tsang A."/>
            <person name="Grigoriev I.V."/>
            <person name="Stajich J.E."/>
            <person name="Spatafora J.W."/>
        </authorList>
    </citation>
    <scope>NUCLEOTIDE SEQUENCE</scope>
    <source>
        <strain evidence="6">RSA 2281</strain>
    </source>
</reference>
<organism evidence="6 7">
    <name type="scientific">Phascolomyces articulosus</name>
    <dbReference type="NCBI Taxonomy" id="60185"/>
    <lineage>
        <taxon>Eukaryota</taxon>
        <taxon>Fungi</taxon>
        <taxon>Fungi incertae sedis</taxon>
        <taxon>Mucoromycota</taxon>
        <taxon>Mucoromycotina</taxon>
        <taxon>Mucoromycetes</taxon>
        <taxon>Mucorales</taxon>
        <taxon>Lichtheimiaceae</taxon>
        <taxon>Phascolomyces</taxon>
    </lineage>
</organism>
<evidence type="ECO:0000313" key="6">
    <source>
        <dbReference type="EMBL" id="KAI9270616.1"/>
    </source>
</evidence>
<accession>A0AAD5PIC1</accession>
<dbReference type="Gene3D" id="3.20.20.100">
    <property type="entry name" value="NADP-dependent oxidoreductase domain"/>
    <property type="match status" value="1"/>
</dbReference>
<name>A0AAD5PIC1_9FUNG</name>
<dbReference type="FunFam" id="3.20.20.100:FF:000002">
    <property type="entry name" value="2,5-diketo-D-gluconic acid reductase A"/>
    <property type="match status" value="1"/>
</dbReference>
<dbReference type="PANTHER" id="PTHR11732">
    <property type="entry name" value="ALDO/KETO REDUCTASE"/>
    <property type="match status" value="1"/>
</dbReference>
<dbReference type="InterPro" id="IPR036812">
    <property type="entry name" value="NAD(P)_OxRdtase_dom_sf"/>
</dbReference>
<reference evidence="6" key="1">
    <citation type="journal article" date="2022" name="IScience">
        <title>Evolution of zygomycete secretomes and the origins of terrestrial fungal ecologies.</title>
        <authorList>
            <person name="Chang Y."/>
            <person name="Wang Y."/>
            <person name="Mondo S."/>
            <person name="Ahrendt S."/>
            <person name="Andreopoulos W."/>
            <person name="Barry K."/>
            <person name="Beard J."/>
            <person name="Benny G.L."/>
            <person name="Blankenship S."/>
            <person name="Bonito G."/>
            <person name="Cuomo C."/>
            <person name="Desiro A."/>
            <person name="Gervers K.A."/>
            <person name="Hundley H."/>
            <person name="Kuo A."/>
            <person name="LaButti K."/>
            <person name="Lang B.F."/>
            <person name="Lipzen A."/>
            <person name="O'Donnell K."/>
            <person name="Pangilinan J."/>
            <person name="Reynolds N."/>
            <person name="Sandor L."/>
            <person name="Smith M.E."/>
            <person name="Tsang A."/>
            <person name="Grigoriev I.V."/>
            <person name="Stajich J.E."/>
            <person name="Spatafora J.W."/>
        </authorList>
    </citation>
    <scope>NUCLEOTIDE SEQUENCE</scope>
    <source>
        <strain evidence="6">RSA 2281</strain>
    </source>
</reference>
<keyword evidence="7" id="KW-1185">Reference proteome</keyword>
<feature type="domain" description="NADP-dependent oxidoreductase" evidence="5">
    <location>
        <begin position="19"/>
        <end position="289"/>
    </location>
</feature>
<dbReference type="Proteomes" id="UP001209540">
    <property type="component" value="Unassembled WGS sequence"/>
</dbReference>
<dbReference type="InterPro" id="IPR023210">
    <property type="entry name" value="NADP_OxRdtase_dom"/>
</dbReference>
<dbReference type="InterPro" id="IPR018170">
    <property type="entry name" value="Aldo/ket_reductase_CS"/>
</dbReference>
<evidence type="ECO:0000256" key="2">
    <source>
        <dbReference type="PIRSR" id="PIRSR000097-1"/>
    </source>
</evidence>
<evidence type="ECO:0000256" key="3">
    <source>
        <dbReference type="PIRSR" id="PIRSR000097-2"/>
    </source>
</evidence>
<dbReference type="InterPro" id="IPR020471">
    <property type="entry name" value="AKR"/>
</dbReference>
<dbReference type="PROSITE" id="PS00063">
    <property type="entry name" value="ALDOKETO_REDUCTASE_3"/>
    <property type="match status" value="1"/>
</dbReference>
<evidence type="ECO:0000256" key="1">
    <source>
        <dbReference type="ARBA" id="ARBA00023002"/>
    </source>
</evidence>
<feature type="active site" description="Proton donor" evidence="2">
    <location>
        <position position="54"/>
    </location>
</feature>
<evidence type="ECO:0000256" key="4">
    <source>
        <dbReference type="PIRSR" id="PIRSR000097-3"/>
    </source>
</evidence>
<dbReference type="CDD" id="cd19071">
    <property type="entry name" value="AKR_AKR1-5-like"/>
    <property type="match status" value="1"/>
</dbReference>
<keyword evidence="1" id="KW-0560">Oxidoreductase</keyword>
<dbReference type="SUPFAM" id="SSF51430">
    <property type="entry name" value="NAD(P)-linked oxidoreductase"/>
    <property type="match status" value="1"/>
</dbReference>
<feature type="binding site" evidence="3">
    <location>
        <position position="112"/>
    </location>
    <ligand>
        <name>substrate</name>
    </ligand>
</feature>
<feature type="site" description="Lowers pKa of active site Tyr" evidence="4">
    <location>
        <position position="79"/>
    </location>
</feature>
<dbReference type="AlphaFoldDB" id="A0AAD5PIC1"/>
<proteinExistence type="predicted"/>
<gene>
    <name evidence="6" type="ORF">BDA99DRAFT_502275</name>
</gene>
<dbReference type="EMBL" id="JAIXMP010000007">
    <property type="protein sequence ID" value="KAI9270616.1"/>
    <property type="molecule type" value="Genomic_DNA"/>
</dbReference>
<dbReference type="Pfam" id="PF00248">
    <property type="entry name" value="Aldo_ket_red"/>
    <property type="match status" value="1"/>
</dbReference>
<dbReference type="PROSITE" id="PS00062">
    <property type="entry name" value="ALDOKETO_REDUCTASE_2"/>
    <property type="match status" value="1"/>
</dbReference>
<dbReference type="PRINTS" id="PR00069">
    <property type="entry name" value="ALDKETRDTASE"/>
</dbReference>
<dbReference type="PIRSF" id="PIRSF000097">
    <property type="entry name" value="AKR"/>
    <property type="match status" value="1"/>
</dbReference>
<comment type="caution">
    <text evidence="6">The sequence shown here is derived from an EMBL/GenBank/DDBJ whole genome shotgun (WGS) entry which is preliminary data.</text>
</comment>
<dbReference type="PROSITE" id="PS00798">
    <property type="entry name" value="ALDOKETO_REDUCTASE_1"/>
    <property type="match status" value="1"/>
</dbReference>